<protein>
    <recommendedName>
        <fullName evidence="10">SLC41A/MgtE integral membrane domain-containing protein</fullName>
    </recommendedName>
</protein>
<dbReference type="SUPFAM" id="SSF161093">
    <property type="entry name" value="MgtE membrane domain-like"/>
    <property type="match status" value="2"/>
</dbReference>
<feature type="transmembrane region" description="Helical" evidence="9">
    <location>
        <begin position="170"/>
        <end position="195"/>
    </location>
</feature>
<dbReference type="Proteomes" id="UP000053647">
    <property type="component" value="Unassembled WGS sequence"/>
</dbReference>
<dbReference type="HOGENOM" id="CLU_018207_4_0_1"/>
<feature type="transmembrane region" description="Helical" evidence="9">
    <location>
        <begin position="281"/>
        <end position="306"/>
    </location>
</feature>
<keyword evidence="6 9" id="KW-1133">Transmembrane helix</keyword>
<feature type="transmembrane region" description="Helical" evidence="9">
    <location>
        <begin position="312"/>
        <end position="333"/>
    </location>
</feature>
<feature type="transmembrane region" description="Helical" evidence="9">
    <location>
        <begin position="375"/>
        <end position="397"/>
    </location>
</feature>
<reference evidence="11 12" key="1">
    <citation type="submission" date="2014-06" db="EMBL/GenBank/DDBJ databases">
        <authorList>
            <consortium name="DOE Joint Genome Institute"/>
            <person name="Kuo A."/>
            <person name="Kohler A."/>
            <person name="Nagy L.G."/>
            <person name="Floudas D."/>
            <person name="Copeland A."/>
            <person name="Barry K.W."/>
            <person name="Cichocki N."/>
            <person name="Veneault-Fourrey C."/>
            <person name="LaButti K."/>
            <person name="Lindquist E.A."/>
            <person name="Lipzen A."/>
            <person name="Lundell T."/>
            <person name="Morin E."/>
            <person name="Murat C."/>
            <person name="Sun H."/>
            <person name="Tunlid A."/>
            <person name="Henrissat B."/>
            <person name="Grigoriev I.V."/>
            <person name="Hibbett D.S."/>
            <person name="Martin F."/>
            <person name="Nordberg H.P."/>
            <person name="Cantor M.N."/>
            <person name="Hua S.X."/>
        </authorList>
    </citation>
    <scope>NUCLEOTIDE SEQUENCE [LARGE SCALE GENOMIC DNA]</scope>
    <source>
        <strain evidence="11 12">ATCC 200175</strain>
    </source>
</reference>
<accession>A0A0C9SPM8</accession>
<comment type="subcellular location">
    <subcellularLocation>
        <location evidence="1">Membrane</location>
        <topology evidence="1">Multi-pass membrane protein</topology>
    </subcellularLocation>
</comment>
<keyword evidence="4 9" id="KW-0812">Transmembrane</keyword>
<evidence type="ECO:0000256" key="1">
    <source>
        <dbReference type="ARBA" id="ARBA00004141"/>
    </source>
</evidence>
<dbReference type="PANTHER" id="PTHR16228">
    <property type="entry name" value="DIVALENT CATION TRANSPORTER SOLUTE CARRIER FAMILY 41"/>
    <property type="match status" value="1"/>
</dbReference>
<reference evidence="12" key="2">
    <citation type="submission" date="2015-01" db="EMBL/GenBank/DDBJ databases">
        <title>Evolutionary Origins and Diversification of the Mycorrhizal Mutualists.</title>
        <authorList>
            <consortium name="DOE Joint Genome Institute"/>
            <consortium name="Mycorrhizal Genomics Consortium"/>
            <person name="Kohler A."/>
            <person name="Kuo A."/>
            <person name="Nagy L.G."/>
            <person name="Floudas D."/>
            <person name="Copeland A."/>
            <person name="Barry K.W."/>
            <person name="Cichocki N."/>
            <person name="Veneault-Fourrey C."/>
            <person name="LaButti K."/>
            <person name="Lindquist E.A."/>
            <person name="Lipzen A."/>
            <person name="Lundell T."/>
            <person name="Morin E."/>
            <person name="Murat C."/>
            <person name="Riley R."/>
            <person name="Ohm R."/>
            <person name="Sun H."/>
            <person name="Tunlid A."/>
            <person name="Henrissat B."/>
            <person name="Grigoriev I.V."/>
            <person name="Hibbett D.S."/>
            <person name="Martin F."/>
        </authorList>
    </citation>
    <scope>NUCLEOTIDE SEQUENCE [LARGE SCALE GENOMIC DNA]</scope>
    <source>
        <strain evidence="12">ATCC 200175</strain>
    </source>
</reference>
<feature type="transmembrane region" description="Helical" evidence="9">
    <location>
        <begin position="418"/>
        <end position="442"/>
    </location>
</feature>
<feature type="transmembrane region" description="Helical" evidence="9">
    <location>
        <begin position="242"/>
        <end position="269"/>
    </location>
</feature>
<feature type="transmembrane region" description="Helical" evidence="9">
    <location>
        <begin position="116"/>
        <end position="135"/>
    </location>
</feature>
<feature type="domain" description="SLC41A/MgtE integral membrane" evidence="10">
    <location>
        <begin position="129"/>
        <end position="298"/>
    </location>
</feature>
<comment type="similarity">
    <text evidence="2">Belongs to the SLC41A transporter family.</text>
</comment>
<evidence type="ECO:0000313" key="12">
    <source>
        <dbReference type="Proteomes" id="UP000053647"/>
    </source>
</evidence>
<evidence type="ECO:0000256" key="5">
    <source>
        <dbReference type="ARBA" id="ARBA00022842"/>
    </source>
</evidence>
<dbReference type="OrthoDB" id="666972at2759"/>
<evidence type="ECO:0000256" key="9">
    <source>
        <dbReference type="SAM" id="Phobius"/>
    </source>
</evidence>
<evidence type="ECO:0000256" key="8">
    <source>
        <dbReference type="ARBA" id="ARBA00023136"/>
    </source>
</evidence>
<dbReference type="Pfam" id="PF01769">
    <property type="entry name" value="MgtE"/>
    <property type="match status" value="2"/>
</dbReference>
<dbReference type="EMBL" id="KN819505">
    <property type="protein sequence ID" value="KIJ09109.1"/>
    <property type="molecule type" value="Genomic_DNA"/>
</dbReference>
<dbReference type="GO" id="GO:0005886">
    <property type="term" value="C:plasma membrane"/>
    <property type="evidence" value="ECO:0007669"/>
    <property type="project" value="TreeGrafter"/>
</dbReference>
<dbReference type="PANTHER" id="PTHR16228:SF7">
    <property type="entry name" value="SLC41A_MGTE INTEGRAL MEMBRANE DOMAIN-CONTAINING PROTEIN"/>
    <property type="match status" value="1"/>
</dbReference>
<evidence type="ECO:0000256" key="4">
    <source>
        <dbReference type="ARBA" id="ARBA00022692"/>
    </source>
</evidence>
<feature type="transmembrane region" description="Helical" evidence="9">
    <location>
        <begin position="345"/>
        <end position="363"/>
    </location>
</feature>
<keyword evidence="3" id="KW-0813">Transport</keyword>
<sequence length="516" mass="55486">MNGPATGERSSLNDDPFVDDEALELGDLKAVHGSPTSANVRVEQYEDQDHDLDSGDGDAALLGTEGRTRGMEWLKRASTPRWRQVSSIVIESAPTLLFTTVGLLFTGELLDHVSRWRAMVTIDELIIIIPVILNLKGNLEMNLSARLGTAANMGELDDPKARRKIISGSLALLQVQATVVACVAACVSMALGFLVPDPSPAAPTPLDSVGLNSTVLMQLVVRATHLPLPVKTGKPKSGFIEFIMVASSAMLSACMSSIVLGSFMCALIVICRRYGRDPDNIAPPIASCLGDLVTLCLLGTISSILINFVNTLWPLIIVLFLICSATSCAFIVRGNSVVKHLMWQGWTPLFGAMVISSATGIVLDTFASRYQGFPLLAIVISGLPGSVGSIFVSRLSTSLHASISDVSRSRTNEPSPRMVMITLFLVTLPVEIVFLAILHAFGWLKLPIIFAIFSVIFFCCAVSISLVVARTLTNYLWSKGLDPDTYALPIHSAMMDLIGQLLLVLCFMLVSLIGIL</sequence>
<feature type="domain" description="SLC41A/MgtE integral membrane" evidence="10">
    <location>
        <begin position="379"/>
        <end position="506"/>
    </location>
</feature>
<dbReference type="Gene3D" id="1.10.357.20">
    <property type="entry name" value="SLC41 divalent cation transporters, integral membrane domain"/>
    <property type="match status" value="2"/>
</dbReference>
<dbReference type="GO" id="GO:0008324">
    <property type="term" value="F:monoatomic cation transmembrane transporter activity"/>
    <property type="evidence" value="ECO:0007669"/>
    <property type="project" value="InterPro"/>
</dbReference>
<proteinExistence type="inferred from homology"/>
<keyword evidence="7" id="KW-0406">Ion transport</keyword>
<gene>
    <name evidence="11" type="ORF">PAXINDRAFT_138965</name>
</gene>
<evidence type="ECO:0000313" key="11">
    <source>
        <dbReference type="EMBL" id="KIJ09109.1"/>
    </source>
</evidence>
<evidence type="ECO:0000256" key="6">
    <source>
        <dbReference type="ARBA" id="ARBA00022989"/>
    </source>
</evidence>
<name>A0A0C9SPM8_PAXIN</name>
<keyword evidence="5" id="KW-0460">Magnesium</keyword>
<feature type="transmembrane region" description="Helical" evidence="9">
    <location>
        <begin position="85"/>
        <end position="104"/>
    </location>
</feature>
<dbReference type="InterPro" id="IPR036739">
    <property type="entry name" value="SLC41_membr_dom_sf"/>
</dbReference>
<evidence type="ECO:0000256" key="7">
    <source>
        <dbReference type="ARBA" id="ARBA00023065"/>
    </source>
</evidence>
<keyword evidence="12" id="KW-1185">Reference proteome</keyword>
<dbReference type="InterPro" id="IPR006667">
    <property type="entry name" value="SLC41_membr_dom"/>
</dbReference>
<feature type="transmembrane region" description="Helical" evidence="9">
    <location>
        <begin position="497"/>
        <end position="515"/>
    </location>
</feature>
<evidence type="ECO:0000259" key="10">
    <source>
        <dbReference type="Pfam" id="PF01769"/>
    </source>
</evidence>
<evidence type="ECO:0000256" key="3">
    <source>
        <dbReference type="ARBA" id="ARBA00022448"/>
    </source>
</evidence>
<dbReference type="AlphaFoldDB" id="A0A0C9SPM8"/>
<organism evidence="11 12">
    <name type="scientific">Paxillus involutus ATCC 200175</name>
    <dbReference type="NCBI Taxonomy" id="664439"/>
    <lineage>
        <taxon>Eukaryota</taxon>
        <taxon>Fungi</taxon>
        <taxon>Dikarya</taxon>
        <taxon>Basidiomycota</taxon>
        <taxon>Agaricomycotina</taxon>
        <taxon>Agaricomycetes</taxon>
        <taxon>Agaricomycetidae</taxon>
        <taxon>Boletales</taxon>
        <taxon>Paxilineae</taxon>
        <taxon>Paxillaceae</taxon>
        <taxon>Paxillus</taxon>
    </lineage>
</organism>
<keyword evidence="8 9" id="KW-0472">Membrane</keyword>
<dbReference type="InterPro" id="IPR045349">
    <property type="entry name" value="SLC41A1-3"/>
</dbReference>
<evidence type="ECO:0000256" key="2">
    <source>
        <dbReference type="ARBA" id="ARBA00009749"/>
    </source>
</evidence>
<feature type="transmembrane region" description="Helical" evidence="9">
    <location>
        <begin position="448"/>
        <end position="469"/>
    </location>
</feature>